<organism evidence="2 3">
    <name type="scientific">Botryotinia fuckeliana (strain B05.10)</name>
    <name type="common">Noble rot fungus</name>
    <name type="synonym">Botrytis cinerea</name>
    <dbReference type="NCBI Taxonomy" id="332648"/>
    <lineage>
        <taxon>Eukaryota</taxon>
        <taxon>Fungi</taxon>
        <taxon>Dikarya</taxon>
        <taxon>Ascomycota</taxon>
        <taxon>Pezizomycotina</taxon>
        <taxon>Leotiomycetes</taxon>
        <taxon>Helotiales</taxon>
        <taxon>Sclerotiniaceae</taxon>
        <taxon>Botrytis</taxon>
    </lineage>
</organism>
<dbReference type="GeneID" id="5437692"/>
<proteinExistence type="inferred from homology"/>
<evidence type="ECO:0000313" key="3">
    <source>
        <dbReference type="Proteomes" id="UP000001798"/>
    </source>
</evidence>
<comment type="similarity">
    <text evidence="1">Belongs to the short-chain dehydrogenases/reductases (SDR) family.</text>
</comment>
<dbReference type="Gene3D" id="3.40.50.720">
    <property type="entry name" value="NAD(P)-binding Rossmann-like Domain"/>
    <property type="match status" value="1"/>
</dbReference>
<dbReference type="GO" id="GO:0005737">
    <property type="term" value="C:cytoplasm"/>
    <property type="evidence" value="ECO:0007669"/>
    <property type="project" value="TreeGrafter"/>
</dbReference>
<dbReference type="KEGG" id="bfu:BCIN_13g01480"/>
<reference evidence="2 3" key="3">
    <citation type="journal article" date="2017" name="Mol. Plant Pathol.">
        <title>A gapless genome sequence of the fungus Botrytis cinerea.</title>
        <authorList>
            <person name="Van Kan J.A."/>
            <person name="Stassen J.H."/>
            <person name="Mosbach A."/>
            <person name="Van Der Lee T.A."/>
            <person name="Faino L."/>
            <person name="Farmer A.D."/>
            <person name="Papasotiriou D.G."/>
            <person name="Zhou S."/>
            <person name="Seidl M.F."/>
            <person name="Cottam E."/>
            <person name="Edel D."/>
            <person name="Hahn M."/>
            <person name="Schwartz D.C."/>
            <person name="Dietrich R.A."/>
            <person name="Widdison S."/>
            <person name="Scalliet G."/>
        </authorList>
    </citation>
    <scope>NUCLEOTIDE SEQUENCE [LARGE SCALE GENOMIC DNA]</scope>
    <source>
        <strain evidence="2 3">B05.10</strain>
    </source>
</reference>
<dbReference type="InterPro" id="IPR002347">
    <property type="entry name" value="SDR_fam"/>
</dbReference>
<dbReference type="GO" id="GO:0016491">
    <property type="term" value="F:oxidoreductase activity"/>
    <property type="evidence" value="ECO:0007669"/>
    <property type="project" value="TreeGrafter"/>
</dbReference>
<reference evidence="2 3" key="2">
    <citation type="journal article" date="2012" name="Eukaryot. Cell">
        <title>Genome update of Botrytis cinerea strains B05.10 and T4.</title>
        <authorList>
            <person name="Staats M."/>
            <person name="van Kan J.A."/>
        </authorList>
    </citation>
    <scope>NUCLEOTIDE SEQUENCE [LARGE SCALE GENOMIC DNA]</scope>
    <source>
        <strain evidence="2 3">B05.10</strain>
    </source>
</reference>
<name>A0A384K199_BOTFB</name>
<dbReference type="AlphaFoldDB" id="A0A384K199"/>
<dbReference type="SUPFAM" id="SSF51735">
    <property type="entry name" value="NAD(P)-binding Rossmann-fold domains"/>
    <property type="match status" value="1"/>
</dbReference>
<protein>
    <recommendedName>
        <fullName evidence="4">Aflatoxin biosynthesis ketoreductase nor-1 protein</fullName>
    </recommendedName>
</protein>
<dbReference type="PRINTS" id="PR00081">
    <property type="entry name" value="GDHRDH"/>
</dbReference>
<sequence>MAPTIVLISGANRGIGKGILELYLSKPNHTVIAANRDPNHPSSKALADLPKGEGSSLVLVKVDATVSTDALEAVKQLGSQGIDHIDIVIANAGVCYAWPKVSEVKAEDIQGHFVPNVHGFVWLYQATLPLLKKSKLGKFISIGSSAGYLTVSLLPNLNSLSNQLDMPNSAYAPSKVAVHWLTKAIHREEPTLIAFPIDPGWVQTDLGNIGANHFGFDAAPLGVAECAAGLDKVIAESTRETHGGKFYKWDGEVLPW</sequence>
<accession>A0A384K199</accession>
<dbReference type="VEuPathDB" id="FungiDB:Bcin13g01480"/>
<dbReference type="PANTHER" id="PTHR43544">
    <property type="entry name" value="SHORT-CHAIN DEHYDROGENASE/REDUCTASE"/>
    <property type="match status" value="1"/>
</dbReference>
<dbReference type="EMBL" id="CP009817">
    <property type="protein sequence ID" value="ATZ56307.1"/>
    <property type="molecule type" value="Genomic_DNA"/>
</dbReference>
<dbReference type="PANTHER" id="PTHR43544:SF26">
    <property type="entry name" value="SHORT CHAIN DEHYDROGENASE_REDUCTASE FAMILY OXIDOREDUCTASE (JCVI)"/>
    <property type="match status" value="1"/>
</dbReference>
<dbReference type="Proteomes" id="UP000001798">
    <property type="component" value="Chromosome 13"/>
</dbReference>
<evidence type="ECO:0000256" key="1">
    <source>
        <dbReference type="ARBA" id="ARBA00006484"/>
    </source>
</evidence>
<reference evidence="2 3" key="1">
    <citation type="journal article" date="2011" name="PLoS Genet.">
        <title>Genomic analysis of the necrotrophic fungal pathogens Sclerotinia sclerotiorum and Botrytis cinerea.</title>
        <authorList>
            <person name="Amselem J."/>
            <person name="Cuomo C.A."/>
            <person name="van Kan J.A."/>
            <person name="Viaud M."/>
            <person name="Benito E.P."/>
            <person name="Couloux A."/>
            <person name="Coutinho P.M."/>
            <person name="de Vries R.P."/>
            <person name="Dyer P.S."/>
            <person name="Fillinger S."/>
            <person name="Fournier E."/>
            <person name="Gout L."/>
            <person name="Hahn M."/>
            <person name="Kohn L."/>
            <person name="Lapalu N."/>
            <person name="Plummer K.M."/>
            <person name="Pradier J.M."/>
            <person name="Quevillon E."/>
            <person name="Sharon A."/>
            <person name="Simon A."/>
            <person name="ten Have A."/>
            <person name="Tudzynski B."/>
            <person name="Tudzynski P."/>
            <person name="Wincker P."/>
            <person name="Andrew M."/>
            <person name="Anthouard V."/>
            <person name="Beever R.E."/>
            <person name="Beffa R."/>
            <person name="Benoit I."/>
            <person name="Bouzid O."/>
            <person name="Brault B."/>
            <person name="Chen Z."/>
            <person name="Choquer M."/>
            <person name="Collemare J."/>
            <person name="Cotton P."/>
            <person name="Danchin E.G."/>
            <person name="Da Silva C."/>
            <person name="Gautier A."/>
            <person name="Giraud C."/>
            <person name="Giraud T."/>
            <person name="Gonzalez C."/>
            <person name="Grossetete S."/>
            <person name="Guldener U."/>
            <person name="Henrissat B."/>
            <person name="Howlett B.J."/>
            <person name="Kodira C."/>
            <person name="Kretschmer M."/>
            <person name="Lappartient A."/>
            <person name="Leroch M."/>
            <person name="Levis C."/>
            <person name="Mauceli E."/>
            <person name="Neuveglise C."/>
            <person name="Oeser B."/>
            <person name="Pearson M."/>
            <person name="Poulain J."/>
            <person name="Poussereau N."/>
            <person name="Quesneville H."/>
            <person name="Rascle C."/>
            <person name="Schumacher J."/>
            <person name="Segurens B."/>
            <person name="Sexton A."/>
            <person name="Silva E."/>
            <person name="Sirven C."/>
            <person name="Soanes D.M."/>
            <person name="Talbot N.J."/>
            <person name="Templeton M."/>
            <person name="Yandava C."/>
            <person name="Yarden O."/>
            <person name="Zeng Q."/>
            <person name="Rollins J.A."/>
            <person name="Lebrun M.H."/>
            <person name="Dickman M."/>
        </authorList>
    </citation>
    <scope>NUCLEOTIDE SEQUENCE [LARGE SCALE GENOMIC DNA]</scope>
    <source>
        <strain evidence="2 3">B05.10</strain>
    </source>
</reference>
<dbReference type="RefSeq" id="XP_001557064.1">
    <property type="nucleotide sequence ID" value="XM_001557014.2"/>
</dbReference>
<dbReference type="InterPro" id="IPR051468">
    <property type="entry name" value="Fungal_SecMetab_SDRs"/>
</dbReference>
<keyword evidence="3" id="KW-1185">Reference proteome</keyword>
<dbReference type="Pfam" id="PF00106">
    <property type="entry name" value="adh_short"/>
    <property type="match status" value="1"/>
</dbReference>
<gene>
    <name evidence="2" type="ORF">BCIN_13g01480</name>
</gene>
<dbReference type="OMA" id="WLTAFPI"/>
<evidence type="ECO:0000313" key="2">
    <source>
        <dbReference type="EMBL" id="ATZ56307.1"/>
    </source>
</evidence>
<dbReference type="InterPro" id="IPR036291">
    <property type="entry name" value="NAD(P)-bd_dom_sf"/>
</dbReference>
<evidence type="ECO:0008006" key="4">
    <source>
        <dbReference type="Google" id="ProtNLM"/>
    </source>
</evidence>
<dbReference type="OrthoDB" id="9876299at2759"/>